<dbReference type="KEGG" id="afs:AFR_16090"/>
<proteinExistence type="predicted"/>
<accession>U5W0I6</accession>
<dbReference type="EMBL" id="CP006272">
    <property type="protein sequence ID" value="AGZ41500.1"/>
    <property type="molecule type" value="Genomic_DNA"/>
</dbReference>
<sequence>MDDTRSDLRDDQGTGAAIGRRAFFSRTLLAAGAVTGLLMLTGCPGSDGDDDDDDDGGDDD</sequence>
<evidence type="ECO:0000313" key="2">
    <source>
        <dbReference type="Proteomes" id="UP000017746"/>
    </source>
</evidence>
<name>U5W0I6_9ACTN</name>
<reference evidence="1 2" key="1">
    <citation type="journal article" date="2014" name="J. Biotechnol.">
        <title>Complete genome sequence of the actinobacterium Actinoplanes friuliensis HAG 010964, producer of the lipopeptide antibiotic friulimycin.</title>
        <authorList>
            <person name="Ruckert C."/>
            <person name="Szczepanowski R."/>
            <person name="Albersmeier A."/>
            <person name="Goesmann A."/>
            <person name="Fischer N."/>
            <person name="Steinkamper A."/>
            <person name="Puhler A."/>
            <person name="Biener R."/>
            <person name="Schwartz D."/>
            <person name="Kalinowski J."/>
        </authorList>
    </citation>
    <scope>NUCLEOTIDE SEQUENCE [LARGE SCALE GENOMIC DNA]</scope>
    <source>
        <strain evidence="1 2">DSM 7358</strain>
    </source>
</reference>
<dbReference type="eggNOG" id="ENOG50327TI">
    <property type="taxonomic scope" value="Bacteria"/>
</dbReference>
<gene>
    <name evidence="1" type="ORF">AFR_16090</name>
</gene>
<evidence type="ECO:0000313" key="1">
    <source>
        <dbReference type="EMBL" id="AGZ41500.1"/>
    </source>
</evidence>
<organism evidence="1 2">
    <name type="scientific">Actinoplanes friuliensis DSM 7358</name>
    <dbReference type="NCBI Taxonomy" id="1246995"/>
    <lineage>
        <taxon>Bacteria</taxon>
        <taxon>Bacillati</taxon>
        <taxon>Actinomycetota</taxon>
        <taxon>Actinomycetes</taxon>
        <taxon>Micromonosporales</taxon>
        <taxon>Micromonosporaceae</taxon>
        <taxon>Actinoplanes</taxon>
    </lineage>
</organism>
<keyword evidence="2" id="KW-1185">Reference proteome</keyword>
<dbReference type="AlphaFoldDB" id="U5W0I6"/>
<dbReference type="PATRIC" id="fig|1246995.3.peg.3265"/>
<protein>
    <submittedName>
        <fullName evidence="1">Uncharacterized protein</fullName>
    </submittedName>
</protein>
<dbReference type="HOGENOM" id="CLU_2930638_0_0_11"/>
<dbReference type="Proteomes" id="UP000017746">
    <property type="component" value="Chromosome"/>
</dbReference>
<dbReference type="RefSeq" id="WP_023361575.1">
    <property type="nucleotide sequence ID" value="NC_022657.1"/>
</dbReference>